<dbReference type="SUPFAM" id="SSF56935">
    <property type="entry name" value="Porins"/>
    <property type="match status" value="1"/>
</dbReference>
<organism evidence="19 20">
    <name type="scientific">Pseudoduganella flava</name>
    <dbReference type="NCBI Taxonomy" id="871742"/>
    <lineage>
        <taxon>Bacteria</taxon>
        <taxon>Pseudomonadati</taxon>
        <taxon>Pseudomonadota</taxon>
        <taxon>Betaproteobacteria</taxon>
        <taxon>Burkholderiales</taxon>
        <taxon>Oxalobacteraceae</taxon>
        <taxon>Telluria group</taxon>
        <taxon>Pseudoduganella</taxon>
    </lineage>
</organism>
<evidence type="ECO:0000256" key="14">
    <source>
        <dbReference type="RuleBase" id="RU003357"/>
    </source>
</evidence>
<evidence type="ECO:0000256" key="5">
    <source>
        <dbReference type="ARBA" id="ARBA00022692"/>
    </source>
</evidence>
<keyword evidence="8 14" id="KW-0798">TonB box</keyword>
<dbReference type="InterPro" id="IPR010917">
    <property type="entry name" value="TonB_rcpt_CS"/>
</dbReference>
<dbReference type="CDD" id="cd01347">
    <property type="entry name" value="ligand_gated_channel"/>
    <property type="match status" value="1"/>
</dbReference>
<feature type="domain" description="TonB-dependent receptor plug" evidence="17">
    <location>
        <begin position="50"/>
        <end position="158"/>
    </location>
</feature>
<protein>
    <submittedName>
        <fullName evidence="19">Outer membrane receptor for ferrienterochelin and colicins</fullName>
    </submittedName>
    <submittedName>
        <fullName evidence="18">TonB-dependent receptor</fullName>
    </submittedName>
</protein>
<evidence type="ECO:0000256" key="4">
    <source>
        <dbReference type="ARBA" id="ARBA00022452"/>
    </source>
</evidence>
<evidence type="ECO:0000256" key="6">
    <source>
        <dbReference type="ARBA" id="ARBA00022729"/>
    </source>
</evidence>
<keyword evidence="21" id="KW-1185">Reference proteome</keyword>
<keyword evidence="10 19" id="KW-0675">Receptor</keyword>
<dbReference type="InterPro" id="IPR039426">
    <property type="entry name" value="TonB-dep_rcpt-like"/>
</dbReference>
<dbReference type="Pfam" id="PF07715">
    <property type="entry name" value="Plug"/>
    <property type="match status" value="1"/>
</dbReference>
<keyword evidence="7" id="KW-0406">Ion transport</keyword>
<sequence>MNSPHLPTFRRLPLVQALATVLALPSFAAAQEAMPMQTVVVTASAHEQTVRDAPASISVLTRADLEKRPVLEVAELLGTIEGVTLSRSGNQVPAVQLRGLGSAYTLFLVDGKRVNSTSVSFRGNDYDTGWVPTSEIERIEVVRGPMSSLYGSDAIGGVVNIITKKVGKTWRGTVKLDTVQPQDDEAGATRSASVSASGPLIADVLGLRVSAGYDKRSGDGQVNAPVGGVAQSGMPLIENRQYSALLSWLPATGHEVKLGHDGSRRDHGGFILERDATSLSHAGRYEFGRSEITLNLDKTQNLVGTVTGQRNPNEAHNQTLNGKLVLPWDTARQTVTVGGEARREKLHDPANITGLPGTPGYRQDPNIAVSQYALFAEDEIVLPADVRLTLGDRYDHHENFGGHHSPRAYLVWHAAPQWTVKGGVARAFRAPTLLQGSGNWGSVSCGSATVGCYIVGSAGLTPETSTSKELGIQYEQGRLAGGVTVFHNKLKDMIDITSRTSDRVLAPSYANFVGFLPDGRPIFAYQNIASVRTRGVEASLRATLNDALTARLNYTYTDAKNTSGATPLPMVYRPRMNANAALDWRATDALSASATVRYIGEQYLNVPSNGRNLLRKGGYTVADLSAAWRVHQYTISAGVLNVGDRGTQRDTSADFNEEGRRVFLSLLAKF</sequence>
<keyword evidence="6 15" id="KW-0732">Signal</keyword>
<accession>A0A562P947</accession>
<dbReference type="PROSITE" id="PS52016">
    <property type="entry name" value="TONB_DEPENDENT_REC_3"/>
    <property type="match status" value="1"/>
</dbReference>
<evidence type="ECO:0000313" key="21">
    <source>
        <dbReference type="Proteomes" id="UP000437862"/>
    </source>
</evidence>
<evidence type="ECO:0000313" key="19">
    <source>
        <dbReference type="EMBL" id="TWI40995.1"/>
    </source>
</evidence>
<dbReference type="InterPro" id="IPR036942">
    <property type="entry name" value="Beta-barrel_TonB_sf"/>
</dbReference>
<dbReference type="InterPro" id="IPR000531">
    <property type="entry name" value="Beta-barrel_TonB"/>
</dbReference>
<keyword evidence="9 12" id="KW-0472">Membrane</keyword>
<evidence type="ECO:0000313" key="20">
    <source>
        <dbReference type="Proteomes" id="UP000315112"/>
    </source>
</evidence>
<dbReference type="Gene3D" id="2.40.170.20">
    <property type="entry name" value="TonB-dependent receptor, beta-barrel domain"/>
    <property type="match status" value="1"/>
</dbReference>
<keyword evidence="11 12" id="KW-0998">Cell outer membrane</keyword>
<dbReference type="PANTHER" id="PTHR30069:SF53">
    <property type="entry name" value="COLICIN I RECEPTOR-RELATED"/>
    <property type="match status" value="1"/>
</dbReference>
<evidence type="ECO:0000256" key="2">
    <source>
        <dbReference type="ARBA" id="ARBA00009810"/>
    </source>
</evidence>
<feature type="short sequence motif" description="TonB C-terminal box" evidence="13">
    <location>
        <begin position="653"/>
        <end position="670"/>
    </location>
</feature>
<dbReference type="PANTHER" id="PTHR30069">
    <property type="entry name" value="TONB-DEPENDENT OUTER MEMBRANE RECEPTOR"/>
    <property type="match status" value="1"/>
</dbReference>
<dbReference type="GO" id="GO:0009279">
    <property type="term" value="C:cell outer membrane"/>
    <property type="evidence" value="ECO:0007669"/>
    <property type="project" value="UniProtKB-SubCell"/>
</dbReference>
<dbReference type="OrthoDB" id="183532at2"/>
<evidence type="ECO:0000256" key="3">
    <source>
        <dbReference type="ARBA" id="ARBA00022448"/>
    </source>
</evidence>
<keyword evidence="3 12" id="KW-0813">Transport</keyword>
<dbReference type="InterPro" id="IPR012910">
    <property type="entry name" value="Plug_dom"/>
</dbReference>
<dbReference type="GO" id="GO:0015344">
    <property type="term" value="F:siderophore uptake transmembrane transporter activity"/>
    <property type="evidence" value="ECO:0007669"/>
    <property type="project" value="TreeGrafter"/>
</dbReference>
<dbReference type="PROSITE" id="PS01156">
    <property type="entry name" value="TONB_DEPENDENT_REC_2"/>
    <property type="match status" value="1"/>
</dbReference>
<dbReference type="InterPro" id="IPR037066">
    <property type="entry name" value="Plug_dom_sf"/>
</dbReference>
<evidence type="ECO:0000256" key="1">
    <source>
        <dbReference type="ARBA" id="ARBA00004571"/>
    </source>
</evidence>
<dbReference type="EMBL" id="VLKW01000019">
    <property type="protein sequence ID" value="TWI40995.1"/>
    <property type="molecule type" value="Genomic_DNA"/>
</dbReference>
<evidence type="ECO:0000256" key="13">
    <source>
        <dbReference type="PROSITE-ProRule" id="PRU10144"/>
    </source>
</evidence>
<comment type="subcellular location">
    <subcellularLocation>
        <location evidence="1 12">Cell outer membrane</location>
        <topology evidence="1 12">Multi-pass membrane protein</topology>
    </subcellularLocation>
</comment>
<gene>
    <name evidence="18" type="ORF">GO485_02665</name>
    <name evidence="19" type="ORF">IP92_05815</name>
</gene>
<dbReference type="AlphaFoldDB" id="A0A562P947"/>
<reference evidence="18 21" key="3">
    <citation type="submission" date="2019-12" db="EMBL/GenBank/DDBJ databases">
        <title>Draft Genome Sequences of Six Type Strains of the Genus Massilia.</title>
        <authorList>
            <person name="Miess H."/>
            <person name="Frediansyah A."/>
            <person name="Goeker M."/>
            <person name="Gross H."/>
        </authorList>
    </citation>
    <scope>NUCLEOTIDE SEQUENCE [LARGE SCALE GENOMIC DNA]</scope>
    <source>
        <strain evidence="18 21">DSM 26639</strain>
    </source>
</reference>
<dbReference type="GO" id="GO:0044718">
    <property type="term" value="P:siderophore transmembrane transport"/>
    <property type="evidence" value="ECO:0007669"/>
    <property type="project" value="TreeGrafter"/>
</dbReference>
<keyword evidence="4 12" id="KW-1134">Transmembrane beta strand</keyword>
<feature type="signal peptide" evidence="15">
    <location>
        <begin position="1"/>
        <end position="28"/>
    </location>
</feature>
<dbReference type="RefSeq" id="WP_145882041.1">
    <property type="nucleotide sequence ID" value="NZ_CP046904.1"/>
</dbReference>
<evidence type="ECO:0000256" key="12">
    <source>
        <dbReference type="PROSITE-ProRule" id="PRU01360"/>
    </source>
</evidence>
<evidence type="ECO:0000256" key="9">
    <source>
        <dbReference type="ARBA" id="ARBA00023136"/>
    </source>
</evidence>
<evidence type="ECO:0000256" key="11">
    <source>
        <dbReference type="ARBA" id="ARBA00023237"/>
    </source>
</evidence>
<evidence type="ECO:0000256" key="8">
    <source>
        <dbReference type="ARBA" id="ARBA00023077"/>
    </source>
</evidence>
<evidence type="ECO:0000256" key="10">
    <source>
        <dbReference type="ARBA" id="ARBA00023170"/>
    </source>
</evidence>
<keyword evidence="5 12" id="KW-0812">Transmembrane</keyword>
<feature type="chain" id="PRO_5044617635" evidence="15">
    <location>
        <begin position="29"/>
        <end position="670"/>
    </location>
</feature>
<proteinExistence type="inferred from homology"/>
<dbReference type="EMBL" id="CP046904">
    <property type="protein sequence ID" value="QGZ38057.1"/>
    <property type="molecule type" value="Genomic_DNA"/>
</dbReference>
<dbReference type="Proteomes" id="UP000437862">
    <property type="component" value="Chromosome"/>
</dbReference>
<dbReference type="Gene3D" id="2.170.130.10">
    <property type="entry name" value="TonB-dependent receptor, plug domain"/>
    <property type="match status" value="1"/>
</dbReference>
<reference evidence="19 20" key="1">
    <citation type="journal article" date="2015" name="Stand. Genomic Sci.">
        <title>Genomic Encyclopedia of Bacterial and Archaeal Type Strains, Phase III: the genomes of soil and plant-associated and newly described type strains.</title>
        <authorList>
            <person name="Whitman W.B."/>
            <person name="Woyke T."/>
            <person name="Klenk H.P."/>
            <person name="Zhou Y."/>
            <person name="Lilburn T.G."/>
            <person name="Beck B.J."/>
            <person name="De Vos P."/>
            <person name="Vandamme P."/>
            <person name="Eisen J.A."/>
            <person name="Garrity G."/>
            <person name="Hugenholtz P."/>
            <person name="Kyrpides N.C."/>
        </authorList>
    </citation>
    <scope>NUCLEOTIDE SEQUENCE [LARGE SCALE GENOMIC DNA]</scope>
    <source>
        <strain evidence="19 20">CGMCC 1.10685</strain>
    </source>
</reference>
<evidence type="ECO:0000256" key="15">
    <source>
        <dbReference type="SAM" id="SignalP"/>
    </source>
</evidence>
<evidence type="ECO:0000259" key="17">
    <source>
        <dbReference type="Pfam" id="PF07715"/>
    </source>
</evidence>
<evidence type="ECO:0000313" key="18">
    <source>
        <dbReference type="EMBL" id="QGZ38057.1"/>
    </source>
</evidence>
<feature type="domain" description="TonB-dependent receptor-like beta-barrel" evidence="16">
    <location>
        <begin position="211"/>
        <end position="642"/>
    </location>
</feature>
<comment type="similarity">
    <text evidence="2 12 14">Belongs to the TonB-dependent receptor family.</text>
</comment>
<evidence type="ECO:0000256" key="7">
    <source>
        <dbReference type="ARBA" id="ARBA00023065"/>
    </source>
</evidence>
<dbReference type="Proteomes" id="UP000315112">
    <property type="component" value="Unassembled WGS sequence"/>
</dbReference>
<evidence type="ECO:0000259" key="16">
    <source>
        <dbReference type="Pfam" id="PF00593"/>
    </source>
</evidence>
<name>A0A562P947_9BURK</name>
<dbReference type="Pfam" id="PF00593">
    <property type="entry name" value="TonB_dep_Rec_b-barrel"/>
    <property type="match status" value="1"/>
</dbReference>
<reference evidence="19" key="2">
    <citation type="submission" date="2019-07" db="EMBL/GenBank/DDBJ databases">
        <authorList>
            <person name="Whitman W."/>
            <person name="Huntemann M."/>
            <person name="Clum A."/>
            <person name="Pillay M."/>
            <person name="Palaniappan K."/>
            <person name="Varghese N."/>
            <person name="Mikhailova N."/>
            <person name="Stamatis D."/>
            <person name="Reddy T."/>
            <person name="Daum C."/>
            <person name="Shapiro N."/>
            <person name="Ivanova N."/>
            <person name="Kyrpides N."/>
            <person name="Woyke T."/>
        </authorList>
    </citation>
    <scope>NUCLEOTIDE SEQUENCE</scope>
    <source>
        <strain evidence="19">CGMCC 1.10685</strain>
    </source>
</reference>